<proteinExistence type="inferred from homology"/>
<sequence length="320" mass="37797">MAAEQRKLIEEMMGRDSYYPSSSSSYSYNRPHREINLFDTKICKSFLVGTCPHDLFIGTKEVFGKCKKTHSEKFKIYYQNQKKNYLNNLKNDNNAKDGKDEKDKNSTNGDINEKEKQKIGDKNGQPQNKIDNKERDQKIKRNNEKERENYKIKKMIEEFEIEYIRDLEYYINECNFKIVQASENLKHTPEEELKVSKLTKELDNMDNKIGIIIQEIEILNTNNQVLKSIVESNKLNEIILQRKKFSKTIRDLIDNIGQVGQQKLEVCKTCGAYLSRLDSDRRLGDHFIGKIHLAYVFMRSELEELKLKHGYHSNKRQKMY</sequence>
<evidence type="ECO:0000313" key="3">
    <source>
        <dbReference type="EMBL" id="ODV64216.1"/>
    </source>
</evidence>
<dbReference type="GO" id="GO:0071004">
    <property type="term" value="C:U2-type prespliceosome"/>
    <property type="evidence" value="ECO:0007669"/>
    <property type="project" value="EnsemblFungi"/>
</dbReference>
<dbReference type="GO" id="GO:0006376">
    <property type="term" value="P:mRNA splice site recognition"/>
    <property type="evidence" value="ECO:0007669"/>
    <property type="project" value="EnsemblFungi"/>
</dbReference>
<evidence type="ECO:0000256" key="1">
    <source>
        <dbReference type="ARBA" id="ARBA00005655"/>
    </source>
</evidence>
<dbReference type="GeneID" id="30966104"/>
<dbReference type="PANTHER" id="PTHR12375">
    <property type="entry name" value="RNA-BINDING PROTEIN LUC7-RELATED"/>
    <property type="match status" value="1"/>
</dbReference>
<dbReference type="GO" id="GO:0005829">
    <property type="term" value="C:cytosol"/>
    <property type="evidence" value="ECO:0007669"/>
    <property type="project" value="EnsemblFungi"/>
</dbReference>
<comment type="similarity">
    <text evidence="1">Belongs to the Luc7 family.</text>
</comment>
<dbReference type="GO" id="GO:0003729">
    <property type="term" value="F:mRNA binding"/>
    <property type="evidence" value="ECO:0007669"/>
    <property type="project" value="EnsemblFungi"/>
</dbReference>
<organism evidence="3 4">
    <name type="scientific">Ascoidea rubescens DSM 1968</name>
    <dbReference type="NCBI Taxonomy" id="1344418"/>
    <lineage>
        <taxon>Eukaryota</taxon>
        <taxon>Fungi</taxon>
        <taxon>Dikarya</taxon>
        <taxon>Ascomycota</taxon>
        <taxon>Saccharomycotina</taxon>
        <taxon>Saccharomycetes</taxon>
        <taxon>Ascoideaceae</taxon>
        <taxon>Ascoidea</taxon>
    </lineage>
</organism>
<feature type="compositionally biased region" description="Basic and acidic residues" evidence="2">
    <location>
        <begin position="130"/>
        <end position="142"/>
    </location>
</feature>
<gene>
    <name evidence="3" type="ORF">ASCRUDRAFT_73889</name>
</gene>
<dbReference type="RefSeq" id="XP_020050523.1">
    <property type="nucleotide sequence ID" value="XM_020192468.1"/>
</dbReference>
<dbReference type="GO" id="GO:0005685">
    <property type="term" value="C:U1 snRNP"/>
    <property type="evidence" value="ECO:0007669"/>
    <property type="project" value="EnsemblFungi"/>
</dbReference>
<dbReference type="InParanoid" id="A0A1D2VRH8"/>
<reference evidence="4" key="1">
    <citation type="submission" date="2016-05" db="EMBL/GenBank/DDBJ databases">
        <title>Comparative genomics of biotechnologically important yeasts.</title>
        <authorList>
            <consortium name="DOE Joint Genome Institute"/>
            <person name="Riley R."/>
            <person name="Haridas S."/>
            <person name="Wolfe K.H."/>
            <person name="Lopes M.R."/>
            <person name="Hittinger C.T."/>
            <person name="Goker M."/>
            <person name="Salamov A."/>
            <person name="Wisecaver J."/>
            <person name="Long T.M."/>
            <person name="Aerts A.L."/>
            <person name="Barry K."/>
            <person name="Choi C."/>
            <person name="Clum A."/>
            <person name="Coughlan A.Y."/>
            <person name="Deshpande S."/>
            <person name="Douglass A.P."/>
            <person name="Hanson S.J."/>
            <person name="Klenk H.-P."/>
            <person name="Labutti K."/>
            <person name="Lapidus A."/>
            <person name="Lindquist E."/>
            <person name="Lipzen A."/>
            <person name="Meier-Kolthoff J.P."/>
            <person name="Ohm R.A."/>
            <person name="Otillar R.P."/>
            <person name="Pangilinan J."/>
            <person name="Peng Y."/>
            <person name="Rokas A."/>
            <person name="Rosa C.A."/>
            <person name="Scheuner C."/>
            <person name="Sibirny A.A."/>
            <person name="Slot J.C."/>
            <person name="Stielow J.B."/>
            <person name="Sun H."/>
            <person name="Kurtzman C.P."/>
            <person name="Blackwell M."/>
            <person name="Grigoriev I.V."/>
            <person name="Jeffries T.W."/>
        </authorList>
    </citation>
    <scope>NUCLEOTIDE SEQUENCE [LARGE SCALE GENOMIC DNA]</scope>
    <source>
        <strain evidence="4">DSM 1968</strain>
    </source>
</reference>
<protein>
    <submittedName>
        <fullName evidence="3">LUC7-domain-containing protein</fullName>
    </submittedName>
</protein>
<dbReference type="OrthoDB" id="153872at2759"/>
<evidence type="ECO:0000313" key="4">
    <source>
        <dbReference type="Proteomes" id="UP000095038"/>
    </source>
</evidence>
<dbReference type="AlphaFoldDB" id="A0A1D2VRH8"/>
<keyword evidence="4" id="KW-1185">Reference proteome</keyword>
<feature type="compositionally biased region" description="Basic and acidic residues" evidence="2">
    <location>
        <begin position="93"/>
        <end position="121"/>
    </location>
</feature>
<name>A0A1D2VRH8_9ASCO</name>
<evidence type="ECO:0000256" key="2">
    <source>
        <dbReference type="SAM" id="MobiDB-lite"/>
    </source>
</evidence>
<dbReference type="FunCoup" id="A0A1D2VRH8">
    <property type="interactions" value="930"/>
</dbReference>
<accession>A0A1D2VRH8</accession>
<feature type="region of interest" description="Disordered" evidence="2">
    <location>
        <begin position="87"/>
        <end position="142"/>
    </location>
</feature>
<dbReference type="InterPro" id="IPR004882">
    <property type="entry name" value="Luc7-rel"/>
</dbReference>
<dbReference type="EMBL" id="KV454475">
    <property type="protein sequence ID" value="ODV64216.1"/>
    <property type="molecule type" value="Genomic_DNA"/>
</dbReference>
<dbReference type="Proteomes" id="UP000095038">
    <property type="component" value="Unassembled WGS sequence"/>
</dbReference>
<dbReference type="STRING" id="1344418.A0A1D2VRH8"/>
<dbReference type="Pfam" id="PF03194">
    <property type="entry name" value="LUC7"/>
    <property type="match status" value="2"/>
</dbReference>